<accession>A0AAD4KSH7</accession>
<evidence type="ECO:0000256" key="3">
    <source>
        <dbReference type="ARBA" id="ARBA00022801"/>
    </source>
</evidence>
<evidence type="ECO:0000259" key="5">
    <source>
        <dbReference type="Pfam" id="PF00753"/>
    </source>
</evidence>
<evidence type="ECO:0000313" key="6">
    <source>
        <dbReference type="EMBL" id="KAH8698401.1"/>
    </source>
</evidence>
<evidence type="ECO:0000256" key="1">
    <source>
        <dbReference type="ARBA" id="ARBA00007749"/>
    </source>
</evidence>
<dbReference type="AlphaFoldDB" id="A0AAD4KSH7"/>
<feature type="domain" description="Metallo-beta-lactamase" evidence="5">
    <location>
        <begin position="45"/>
        <end position="124"/>
    </location>
</feature>
<name>A0AAD4KSH7_9EURO</name>
<dbReference type="PANTHER" id="PTHR42978:SF5">
    <property type="entry name" value="METALLO-BETA-LACTAMASE DOMAIN-CONTAINING PROTEIN"/>
    <property type="match status" value="1"/>
</dbReference>
<comment type="similarity">
    <text evidence="1">Belongs to the metallo-beta-lactamase superfamily.</text>
</comment>
<keyword evidence="3" id="KW-0378">Hydrolase</keyword>
<evidence type="ECO:0000256" key="2">
    <source>
        <dbReference type="ARBA" id="ARBA00022723"/>
    </source>
</evidence>
<dbReference type="Pfam" id="PF00753">
    <property type="entry name" value="Lactamase_B"/>
    <property type="match status" value="1"/>
</dbReference>
<keyword evidence="7" id="KW-1185">Reference proteome</keyword>
<keyword evidence="4" id="KW-0862">Zinc</keyword>
<keyword evidence="2" id="KW-0479">Metal-binding</keyword>
<proteinExistence type="inferred from homology"/>
<dbReference type="Proteomes" id="UP001201262">
    <property type="component" value="Unassembled WGS sequence"/>
</dbReference>
<evidence type="ECO:0000256" key="4">
    <source>
        <dbReference type="ARBA" id="ARBA00022833"/>
    </source>
</evidence>
<reference evidence="6" key="1">
    <citation type="submission" date="2021-12" db="EMBL/GenBank/DDBJ databases">
        <title>Convergent genome expansion in fungi linked to evolution of root-endophyte symbiosis.</title>
        <authorList>
            <consortium name="DOE Joint Genome Institute"/>
            <person name="Ke Y.-H."/>
            <person name="Bonito G."/>
            <person name="Liao H.-L."/>
            <person name="Looney B."/>
            <person name="Rojas-Flechas A."/>
            <person name="Nash J."/>
            <person name="Hameed K."/>
            <person name="Schadt C."/>
            <person name="Martin F."/>
            <person name="Crous P.W."/>
            <person name="Miettinen O."/>
            <person name="Magnuson J.K."/>
            <person name="Labbe J."/>
            <person name="Jacobson D."/>
            <person name="Doktycz M.J."/>
            <person name="Veneault-Fourrey C."/>
            <person name="Kuo A."/>
            <person name="Mondo S."/>
            <person name="Calhoun S."/>
            <person name="Riley R."/>
            <person name="Ohm R."/>
            <person name="LaButti K."/>
            <person name="Andreopoulos B."/>
            <person name="Pangilinan J."/>
            <person name="Nolan M."/>
            <person name="Tritt A."/>
            <person name="Clum A."/>
            <person name="Lipzen A."/>
            <person name="Daum C."/>
            <person name="Barry K."/>
            <person name="Grigoriev I.V."/>
            <person name="Vilgalys R."/>
        </authorList>
    </citation>
    <scope>NUCLEOTIDE SEQUENCE</scope>
    <source>
        <strain evidence="6">PMI_201</strain>
    </source>
</reference>
<dbReference type="InterPro" id="IPR051013">
    <property type="entry name" value="MBL_superfamily_lactonases"/>
</dbReference>
<sequence>MSNIFLPLSKEQSVEVSIIHGGRTTVPTKYVVQTPIPGHDLLDIPCYSFLIENKSQNKRILYDLGLMKAWKEKQPPAILNQIEAANAVMDIKSDVTDQLVDAGIQLGSINAVIWSHHHVDHTGDPSLFPPSTSLIVGPGFKTNNTTFPGYPKNPDSLVADDAFHGREIIELDFSTAASIGGYPAIDYFGDGSFYILQSKGHTHDHISALARTSNSKFIFLGGDVAHHPGEYRPTELLSLPNDIEVPLPTNDNTPFLSVCPASVLETIHPGKKEGKDYRTTPFYQSNSLMNVSLPDAEASIEKMQAFDASTDVFTIIAHDTSLLDVLPFFPKTITDWDKAGYKSLGAWRFLKDFEKAIAEIKTEDTQ</sequence>
<evidence type="ECO:0000313" key="7">
    <source>
        <dbReference type="Proteomes" id="UP001201262"/>
    </source>
</evidence>
<organism evidence="6 7">
    <name type="scientific">Talaromyces proteolyticus</name>
    <dbReference type="NCBI Taxonomy" id="1131652"/>
    <lineage>
        <taxon>Eukaryota</taxon>
        <taxon>Fungi</taxon>
        <taxon>Dikarya</taxon>
        <taxon>Ascomycota</taxon>
        <taxon>Pezizomycotina</taxon>
        <taxon>Eurotiomycetes</taxon>
        <taxon>Eurotiomycetidae</taxon>
        <taxon>Eurotiales</taxon>
        <taxon>Trichocomaceae</taxon>
        <taxon>Talaromyces</taxon>
        <taxon>Talaromyces sect. Bacilispori</taxon>
    </lineage>
</organism>
<dbReference type="RefSeq" id="XP_046072865.1">
    <property type="nucleotide sequence ID" value="XM_046222088.1"/>
</dbReference>
<comment type="caution">
    <text evidence="6">The sequence shown here is derived from an EMBL/GenBank/DDBJ whole genome shotgun (WGS) entry which is preliminary data.</text>
</comment>
<dbReference type="InterPro" id="IPR001279">
    <property type="entry name" value="Metallo-B-lactamas"/>
</dbReference>
<dbReference type="GO" id="GO:0046872">
    <property type="term" value="F:metal ion binding"/>
    <property type="evidence" value="ECO:0007669"/>
    <property type="project" value="UniProtKB-KW"/>
</dbReference>
<protein>
    <recommendedName>
        <fullName evidence="5">Metallo-beta-lactamase domain-containing protein</fullName>
    </recommendedName>
</protein>
<dbReference type="InterPro" id="IPR036866">
    <property type="entry name" value="RibonucZ/Hydroxyglut_hydro"/>
</dbReference>
<dbReference type="EMBL" id="JAJTJA010000005">
    <property type="protein sequence ID" value="KAH8698401.1"/>
    <property type="molecule type" value="Genomic_DNA"/>
</dbReference>
<dbReference type="CDD" id="cd07730">
    <property type="entry name" value="metallo-hydrolase-like_MBL-fold"/>
    <property type="match status" value="1"/>
</dbReference>
<gene>
    <name evidence="6" type="ORF">BGW36DRAFT_460325</name>
</gene>
<dbReference type="PANTHER" id="PTHR42978">
    <property type="entry name" value="QUORUM-QUENCHING LACTONASE YTNP-RELATED-RELATED"/>
    <property type="match status" value="1"/>
</dbReference>
<dbReference type="GeneID" id="70252375"/>
<dbReference type="SUPFAM" id="SSF56281">
    <property type="entry name" value="Metallo-hydrolase/oxidoreductase"/>
    <property type="match status" value="1"/>
</dbReference>
<dbReference type="GO" id="GO:0016787">
    <property type="term" value="F:hydrolase activity"/>
    <property type="evidence" value="ECO:0007669"/>
    <property type="project" value="UniProtKB-KW"/>
</dbReference>
<dbReference type="Gene3D" id="3.60.15.10">
    <property type="entry name" value="Ribonuclease Z/Hydroxyacylglutathione hydrolase-like"/>
    <property type="match status" value="1"/>
</dbReference>